<evidence type="ECO:0000259" key="1">
    <source>
        <dbReference type="Pfam" id="PF13472"/>
    </source>
</evidence>
<dbReference type="Pfam" id="PF13472">
    <property type="entry name" value="Lipase_GDSL_2"/>
    <property type="match status" value="1"/>
</dbReference>
<accession>A0A7W7NS78</accession>
<dbReference type="InterPro" id="IPR036514">
    <property type="entry name" value="SGNH_hydro_sf"/>
</dbReference>
<dbReference type="AlphaFoldDB" id="A0A7W7NS78"/>
<dbReference type="EMBL" id="JACHLN010000002">
    <property type="protein sequence ID" value="MBB4838592.1"/>
    <property type="molecule type" value="Genomic_DNA"/>
</dbReference>
<evidence type="ECO:0000313" key="3">
    <source>
        <dbReference type="Proteomes" id="UP000575241"/>
    </source>
</evidence>
<feature type="domain" description="SGNH hydrolase-type esterase" evidence="1">
    <location>
        <begin position="70"/>
        <end position="232"/>
    </location>
</feature>
<dbReference type="Proteomes" id="UP000575241">
    <property type="component" value="Unassembled WGS sequence"/>
</dbReference>
<evidence type="ECO:0000313" key="2">
    <source>
        <dbReference type="EMBL" id="MBB4838592.1"/>
    </source>
</evidence>
<reference evidence="2 3" key="1">
    <citation type="submission" date="2020-08" db="EMBL/GenBank/DDBJ databases">
        <title>Functional genomics of gut bacteria from endangered species of beetles.</title>
        <authorList>
            <person name="Carlos-Shanley C."/>
        </authorList>
    </citation>
    <scope>NUCLEOTIDE SEQUENCE [LARGE SCALE GENOMIC DNA]</scope>
    <source>
        <strain evidence="2 3">S00224</strain>
    </source>
</reference>
<dbReference type="Gene3D" id="3.40.50.1110">
    <property type="entry name" value="SGNH hydrolase"/>
    <property type="match status" value="1"/>
</dbReference>
<dbReference type="PANTHER" id="PTHR30383">
    <property type="entry name" value="THIOESTERASE 1/PROTEASE 1/LYSOPHOSPHOLIPASE L1"/>
    <property type="match status" value="1"/>
</dbReference>
<sequence>MPESAEMPIVRRGFLAGAFLLPAAAKAAQAQESWEDKHQRQLKEDWPWLGRYAADNTTLIASGRKVDIVFMGDSITEGWQSKHPAFFTPGRICRGISGQTTPQMVLRMMADVIALKPRLIHIMAGTNDIAGNTGKMTVQQSCDNLRMMTELAQANGIKVLLASVPPADHFPWRQGLETVQPIRKINAWLADYARRARATYVDYTSVLATEEGAMKPGMAYDGVHPTEQGYAAMETVLAPVLKAHKA</sequence>
<dbReference type="GO" id="GO:0004622">
    <property type="term" value="F:phosphatidylcholine lysophospholipase activity"/>
    <property type="evidence" value="ECO:0007669"/>
    <property type="project" value="TreeGrafter"/>
</dbReference>
<dbReference type="PANTHER" id="PTHR30383:SF5">
    <property type="entry name" value="SGNH HYDROLASE-TYPE ESTERASE DOMAIN-CONTAINING PROTEIN"/>
    <property type="match status" value="1"/>
</dbReference>
<organism evidence="2 3">
    <name type="scientific">Sphingomonas kyeonggiensis</name>
    <dbReference type="NCBI Taxonomy" id="1268553"/>
    <lineage>
        <taxon>Bacteria</taxon>
        <taxon>Pseudomonadati</taxon>
        <taxon>Pseudomonadota</taxon>
        <taxon>Alphaproteobacteria</taxon>
        <taxon>Sphingomonadales</taxon>
        <taxon>Sphingomonadaceae</taxon>
        <taxon>Sphingomonas</taxon>
    </lineage>
</organism>
<dbReference type="RefSeq" id="WP_260396019.1">
    <property type="nucleotide sequence ID" value="NZ_JACHLN010000002.1"/>
</dbReference>
<dbReference type="InterPro" id="IPR051532">
    <property type="entry name" value="Ester_Hydrolysis_Enzymes"/>
</dbReference>
<comment type="caution">
    <text evidence="2">The sequence shown here is derived from an EMBL/GenBank/DDBJ whole genome shotgun (WGS) entry which is preliminary data.</text>
</comment>
<protein>
    <submittedName>
        <fullName evidence="2">Lysophospholipase L1-like esterase</fullName>
    </submittedName>
</protein>
<dbReference type="InterPro" id="IPR013830">
    <property type="entry name" value="SGNH_hydro"/>
</dbReference>
<name>A0A7W7NS78_9SPHN</name>
<gene>
    <name evidence="2" type="ORF">HNP52_001661</name>
</gene>
<dbReference type="SUPFAM" id="SSF52266">
    <property type="entry name" value="SGNH hydrolase"/>
    <property type="match status" value="1"/>
</dbReference>
<keyword evidence="3" id="KW-1185">Reference proteome</keyword>
<proteinExistence type="predicted"/>